<sequence length="479" mass="54888">MNNKYDIVMGIEIHCELKTKTKFFSNAANTFGQKPNTQINAIDCGYPGTLPTVNQAVIIMAIQTCTALKMNIDPLLRFDRKSYFYPDLPKGYQITQFFHPIGTNGELPIVVNNEKFIVSFERLHIEEDTAKQIHNNKKTLLDYNRAGIPLLEIVTKPIFNTSEQVVAYINTLRQLLIHLQVSDAKMNEGSLRCDINISLKPHGSDTLGTKVEIKNLNSTHNITLAINDEINRQTNILNKKQKINLETRRFDEKTNKTVSMRSKENKIDYKYFPEPNIFPIQLDEKWIKMIAKNLPELPKQIMERLKKQYNLPTKDINLLIDKVEILTIFEQTVAINNLTLPTFNYLVGPVQAYCNINNTTIKNSELTANNLSQLVSLVYEQKINDKQSKQLLNAIMINSEKSPTDLIRKLGITLVSDSNDLEKILITILKANEKMITIYKVNPEKALKFFMGQLMKLTKGQANPQVSKEILKKLIENYN</sequence>
<dbReference type="PANTHER" id="PTHR11659">
    <property type="entry name" value="GLUTAMYL-TRNA GLN AMIDOTRANSFERASE SUBUNIT B MITOCHONDRIAL AND PROKARYOTIC PET112-RELATED"/>
    <property type="match status" value="1"/>
</dbReference>
<dbReference type="EC" id="6.3.5.-" evidence="10"/>
<keyword evidence="4 10" id="KW-0547">Nucleotide-binding</keyword>
<evidence type="ECO:0000256" key="5">
    <source>
        <dbReference type="ARBA" id="ARBA00022840"/>
    </source>
</evidence>
<evidence type="ECO:0000256" key="8">
    <source>
        <dbReference type="ARBA" id="ARBA00047380"/>
    </source>
</evidence>
<dbReference type="InterPro" id="IPR017959">
    <property type="entry name" value="Asn/Gln-tRNA_amidoTrfase_suB/E"/>
</dbReference>
<dbReference type="InterPro" id="IPR006075">
    <property type="entry name" value="Asn/Gln-tRNA_Trfase_suB/E_cat"/>
</dbReference>
<dbReference type="SMART" id="SM00845">
    <property type="entry name" value="GatB_Yqey"/>
    <property type="match status" value="1"/>
</dbReference>
<dbReference type="InterPro" id="IPR023168">
    <property type="entry name" value="GatB_Yqey_C_2"/>
</dbReference>
<dbReference type="InterPro" id="IPR003789">
    <property type="entry name" value="Asn/Gln_tRNA_amidoTrase-B-like"/>
</dbReference>
<protein>
    <recommendedName>
        <fullName evidence="10">Aspartyl/glutamyl-tRNA(Asn/Gln) amidotransferase subunit B</fullName>
        <shortName evidence="10">Asp/Glu-ADT subunit B</shortName>
        <ecNumber evidence="10">6.3.5.-</ecNumber>
    </recommendedName>
</protein>
<dbReference type="NCBIfam" id="NF004012">
    <property type="entry name" value="PRK05477.1-2"/>
    <property type="match status" value="1"/>
</dbReference>
<keyword evidence="13" id="KW-1185">Reference proteome</keyword>
<evidence type="ECO:0000256" key="1">
    <source>
        <dbReference type="ARBA" id="ARBA00005306"/>
    </source>
</evidence>
<reference evidence="13" key="1">
    <citation type="journal article" date="2024" name="FEMS Microbiol. Lett.">
        <title>Genomic insights into Spiroplasma endosymbionts that induce male-killing and protective phenotypes in the pea aphid.</title>
        <authorList>
            <person name="Arai H."/>
            <person name="Legeai F."/>
            <person name="Kageyama D."/>
            <person name="Sugio A."/>
            <person name="Simon J.C."/>
        </authorList>
    </citation>
    <scope>NUCLEOTIDE SEQUENCE [LARGE SCALE GENOMIC DNA]</scope>
    <source>
        <strain evidence="13">sAp269</strain>
    </source>
</reference>
<evidence type="ECO:0000256" key="2">
    <source>
        <dbReference type="ARBA" id="ARBA00011123"/>
    </source>
</evidence>
<dbReference type="SUPFAM" id="SSF55931">
    <property type="entry name" value="Glutamine synthetase/guanido kinase"/>
    <property type="match status" value="1"/>
</dbReference>
<comment type="catalytic activity">
    <reaction evidence="8 10">
        <text>L-aspartyl-tRNA(Asn) + L-glutamine + ATP + H2O = L-asparaginyl-tRNA(Asn) + L-glutamate + ADP + phosphate + 2 H(+)</text>
        <dbReference type="Rhea" id="RHEA:14513"/>
        <dbReference type="Rhea" id="RHEA-COMP:9674"/>
        <dbReference type="Rhea" id="RHEA-COMP:9677"/>
        <dbReference type="ChEBI" id="CHEBI:15377"/>
        <dbReference type="ChEBI" id="CHEBI:15378"/>
        <dbReference type="ChEBI" id="CHEBI:29985"/>
        <dbReference type="ChEBI" id="CHEBI:30616"/>
        <dbReference type="ChEBI" id="CHEBI:43474"/>
        <dbReference type="ChEBI" id="CHEBI:58359"/>
        <dbReference type="ChEBI" id="CHEBI:78515"/>
        <dbReference type="ChEBI" id="CHEBI:78516"/>
        <dbReference type="ChEBI" id="CHEBI:456216"/>
    </reaction>
</comment>
<evidence type="ECO:0000313" key="12">
    <source>
        <dbReference type="EMBL" id="BET39008.1"/>
    </source>
</evidence>
<dbReference type="Gene3D" id="1.10.10.410">
    <property type="match status" value="1"/>
</dbReference>
<dbReference type="NCBIfam" id="NF004014">
    <property type="entry name" value="PRK05477.1-4"/>
    <property type="match status" value="1"/>
</dbReference>
<comment type="similarity">
    <text evidence="1 10">Belongs to the GatB/GatE family. GatB subfamily.</text>
</comment>
<accession>A0ABM8JNS3</accession>
<dbReference type="Proteomes" id="UP001473424">
    <property type="component" value="Chromosome"/>
</dbReference>
<organism evidence="12 13">
    <name type="scientific">Spiroplasma ixodetis</name>
    <dbReference type="NCBI Taxonomy" id="2141"/>
    <lineage>
        <taxon>Bacteria</taxon>
        <taxon>Bacillati</taxon>
        <taxon>Mycoplasmatota</taxon>
        <taxon>Mollicutes</taxon>
        <taxon>Entomoplasmatales</taxon>
        <taxon>Spiroplasmataceae</taxon>
        <taxon>Spiroplasma</taxon>
    </lineage>
</organism>
<dbReference type="RefSeq" id="WP_353305894.1">
    <property type="nucleotide sequence ID" value="NZ_AP028955.1"/>
</dbReference>
<evidence type="ECO:0000259" key="11">
    <source>
        <dbReference type="SMART" id="SM00845"/>
    </source>
</evidence>
<dbReference type="PANTHER" id="PTHR11659:SF0">
    <property type="entry name" value="GLUTAMYL-TRNA(GLN) AMIDOTRANSFERASE SUBUNIT B, MITOCHONDRIAL"/>
    <property type="match status" value="1"/>
</dbReference>
<comment type="catalytic activity">
    <reaction evidence="9 10">
        <text>L-glutamyl-tRNA(Gln) + L-glutamine + ATP + H2O = L-glutaminyl-tRNA(Gln) + L-glutamate + ADP + phosphate + H(+)</text>
        <dbReference type="Rhea" id="RHEA:17521"/>
        <dbReference type="Rhea" id="RHEA-COMP:9681"/>
        <dbReference type="Rhea" id="RHEA-COMP:9684"/>
        <dbReference type="ChEBI" id="CHEBI:15377"/>
        <dbReference type="ChEBI" id="CHEBI:15378"/>
        <dbReference type="ChEBI" id="CHEBI:29985"/>
        <dbReference type="ChEBI" id="CHEBI:30616"/>
        <dbReference type="ChEBI" id="CHEBI:43474"/>
        <dbReference type="ChEBI" id="CHEBI:58359"/>
        <dbReference type="ChEBI" id="CHEBI:78520"/>
        <dbReference type="ChEBI" id="CHEBI:78521"/>
        <dbReference type="ChEBI" id="CHEBI:456216"/>
    </reaction>
</comment>
<dbReference type="NCBIfam" id="TIGR00133">
    <property type="entry name" value="gatB"/>
    <property type="match status" value="1"/>
</dbReference>
<evidence type="ECO:0000313" key="13">
    <source>
        <dbReference type="Proteomes" id="UP001473424"/>
    </source>
</evidence>
<keyword evidence="3 10" id="KW-0436">Ligase</keyword>
<evidence type="ECO:0000256" key="10">
    <source>
        <dbReference type="HAMAP-Rule" id="MF_00121"/>
    </source>
</evidence>
<dbReference type="InterPro" id="IPR017958">
    <property type="entry name" value="Gln-tRNA_amidoTrfase_suB_CS"/>
</dbReference>
<keyword evidence="5 10" id="KW-0067">ATP-binding</keyword>
<dbReference type="SUPFAM" id="SSF89095">
    <property type="entry name" value="GatB/YqeY motif"/>
    <property type="match status" value="1"/>
</dbReference>
<name>A0ABM8JNS3_9MOLU</name>
<dbReference type="Pfam" id="PF02934">
    <property type="entry name" value="GatB_N"/>
    <property type="match status" value="1"/>
</dbReference>
<dbReference type="HAMAP" id="MF_00121">
    <property type="entry name" value="GatB"/>
    <property type="match status" value="1"/>
</dbReference>
<dbReference type="EMBL" id="AP028955">
    <property type="protein sequence ID" value="BET39008.1"/>
    <property type="molecule type" value="Genomic_DNA"/>
</dbReference>
<evidence type="ECO:0000256" key="4">
    <source>
        <dbReference type="ARBA" id="ARBA00022741"/>
    </source>
</evidence>
<gene>
    <name evidence="10 12" type="primary">gatB</name>
    <name evidence="12" type="ORF">SAP269_15970</name>
</gene>
<comment type="subunit">
    <text evidence="2 10">Heterotrimer of A, B and C subunits.</text>
</comment>
<evidence type="ECO:0000256" key="9">
    <source>
        <dbReference type="ARBA" id="ARBA00047913"/>
    </source>
</evidence>
<evidence type="ECO:0000256" key="7">
    <source>
        <dbReference type="ARBA" id="ARBA00024799"/>
    </source>
</evidence>
<comment type="function">
    <text evidence="7 10">Allows the formation of correctly charged Asn-tRNA(Asn) or Gln-tRNA(Gln) through the transamidation of misacylated Asp-tRNA(Asn) or Glu-tRNA(Gln) in organisms which lack either or both of asparaginyl-tRNA or glutaminyl-tRNA synthetases. The reaction takes place in the presence of glutamine and ATP through an activated phospho-Asp-tRNA(Asn) or phospho-Glu-tRNA(Gln).</text>
</comment>
<evidence type="ECO:0000256" key="3">
    <source>
        <dbReference type="ARBA" id="ARBA00022598"/>
    </source>
</evidence>
<dbReference type="InterPro" id="IPR018027">
    <property type="entry name" value="Asn/Gln_amidotransferase"/>
</dbReference>
<feature type="domain" description="Asn/Gln amidotransferase" evidence="11">
    <location>
        <begin position="327"/>
        <end position="475"/>
    </location>
</feature>
<dbReference type="InterPro" id="IPR004413">
    <property type="entry name" value="GatB"/>
</dbReference>
<dbReference type="Pfam" id="PF02637">
    <property type="entry name" value="GatB_Yqey"/>
    <property type="match status" value="1"/>
</dbReference>
<dbReference type="InterPro" id="IPR014746">
    <property type="entry name" value="Gln_synth/guanido_kin_cat_dom"/>
</dbReference>
<keyword evidence="6 10" id="KW-0648">Protein biosynthesis</keyword>
<evidence type="ECO:0000256" key="6">
    <source>
        <dbReference type="ARBA" id="ARBA00022917"/>
    </source>
</evidence>
<proteinExistence type="inferred from homology"/>
<dbReference type="PROSITE" id="PS01234">
    <property type="entry name" value="GATB"/>
    <property type="match status" value="1"/>
</dbReference>